<dbReference type="InterPro" id="IPR011604">
    <property type="entry name" value="PDDEXK-like_dom_sf"/>
</dbReference>
<name>A0ABU4JWM8_9CLOT</name>
<proteinExistence type="inferred from homology"/>
<keyword evidence="16" id="KW-1185">Reference proteome</keyword>
<dbReference type="Proteomes" id="UP001281656">
    <property type="component" value="Unassembled WGS sequence"/>
</dbReference>
<evidence type="ECO:0000256" key="9">
    <source>
        <dbReference type="ARBA" id="ARBA00023014"/>
    </source>
</evidence>
<evidence type="ECO:0000256" key="12">
    <source>
        <dbReference type="ARBA" id="ARBA00023235"/>
    </source>
</evidence>
<keyword evidence="5 15" id="KW-0378">Hydrolase</keyword>
<sequence length="823" mass="95701">MESNIIRISVRNLVEFILRSGDLDSRFTGFSRAQEGTKAHQKLQKEYKDKYSEERQVQLEEIDQTKNIRIEYNAEVSLKHTFEYKDFSFVIEGRADGIIVKDEEVTIDEIKSVTRPLEFIDENYNPLHWAQAKCYAYIYGVQNNLSHINVQISYYNLNSNTTKRLVKGFDIEELQQFLFFLLDSYYFWANFTRDWMVKRNISIKNMSFPFEAYRKGQRELAVAVYGTIKEGKKLFAQAPTGIGKTISTLFPSVKAMGEGLIIKVFYLTAKTITRTVVEETVLKMGVAGLQLKTITLTAKDKICFQEKSSCNPEDCQYAKGHFDRVNEAIKEILTKENIMSREVIVKYSDKYKICPFEFSLDLALLADCVICDYNYAFDPRVYLRRFFDSGEEDYVFLIDEAHNLVDRAREMFSAELNKSSFLELKKVMKKVAPKIARALEKINSCMLGFRKLCEGEALEKDSIDGYSDINTELKMADKNVYIQKKEFEEIYPLLRRFSSEAEEFLTSNEKTENQEELLELYFNVLTYTRIAELYDEHFVNYLQKINSDVKMKIFCLDPSHLLREAMKRAKAIILFSATLSPMNYFKEILGGTKDDYSVRLLSPFSVENRKLLIADRVSTKYKHRENTYSTVSEYIKAAIDNKVGNYLVFFPSYSYMERVYEDFSEKYPGYGTIIQKNNMVEEEREIFLGNFQEGNGETLVAFAVLGGVFSEGIDLKENRLIGAVIVGVGLPQLSLERDIIMDYFNKKNSSGYEYSYMYPGMNKVLQAAGRVIRTERDKGVILLIDERFGNRTYKNLFPKEWHPNTVVRSARDIQNNINDFWRK</sequence>
<evidence type="ECO:0000256" key="5">
    <source>
        <dbReference type="ARBA" id="ARBA00022801"/>
    </source>
</evidence>
<keyword evidence="12" id="KW-0413">Isomerase</keyword>
<dbReference type="Pfam" id="PF13307">
    <property type="entry name" value="Helicase_C_2"/>
    <property type="match status" value="1"/>
</dbReference>
<dbReference type="SMART" id="SM00491">
    <property type="entry name" value="HELICc2"/>
    <property type="match status" value="1"/>
</dbReference>
<dbReference type="Gene3D" id="3.40.50.300">
    <property type="entry name" value="P-loop containing nucleotide triphosphate hydrolases"/>
    <property type="match status" value="2"/>
</dbReference>
<keyword evidence="3" id="KW-0547">Nucleotide-binding</keyword>
<evidence type="ECO:0000256" key="1">
    <source>
        <dbReference type="ARBA" id="ARBA00022485"/>
    </source>
</evidence>
<evidence type="ECO:0000256" key="2">
    <source>
        <dbReference type="ARBA" id="ARBA00022723"/>
    </source>
</evidence>
<evidence type="ECO:0000313" key="15">
    <source>
        <dbReference type="EMBL" id="MDW8802533.1"/>
    </source>
</evidence>
<dbReference type="EMBL" id="JARUJP010000022">
    <property type="protein sequence ID" value="MDW8802533.1"/>
    <property type="molecule type" value="Genomic_DNA"/>
</dbReference>
<evidence type="ECO:0000256" key="10">
    <source>
        <dbReference type="ARBA" id="ARBA00023125"/>
    </source>
</evidence>
<evidence type="ECO:0000256" key="7">
    <source>
        <dbReference type="ARBA" id="ARBA00022840"/>
    </source>
</evidence>
<keyword evidence="11" id="KW-0234">DNA repair</keyword>
<dbReference type="GO" id="GO:0016787">
    <property type="term" value="F:hydrolase activity"/>
    <property type="evidence" value="ECO:0007669"/>
    <property type="project" value="UniProtKB-KW"/>
</dbReference>
<dbReference type="SMART" id="SM00488">
    <property type="entry name" value="DEXDc2"/>
    <property type="match status" value="1"/>
</dbReference>
<dbReference type="Gene3D" id="1.10.275.40">
    <property type="match status" value="1"/>
</dbReference>
<keyword evidence="10" id="KW-0238">DNA-binding</keyword>
<protein>
    <submittedName>
        <fullName evidence="15">ATP-dependent DNA helicase</fullName>
        <ecNumber evidence="15">3.6.4.12</ecNumber>
    </submittedName>
</protein>
<evidence type="ECO:0000259" key="14">
    <source>
        <dbReference type="PROSITE" id="PS51193"/>
    </source>
</evidence>
<keyword evidence="1" id="KW-0004">4Fe-4S</keyword>
<dbReference type="InterPro" id="IPR042493">
    <property type="entry name" value="XPD_DNA_FeS"/>
</dbReference>
<dbReference type="InterPro" id="IPR014013">
    <property type="entry name" value="Helic_SF1/SF2_ATP-bd_DinG/Rad3"/>
</dbReference>
<evidence type="ECO:0000256" key="3">
    <source>
        <dbReference type="ARBA" id="ARBA00022741"/>
    </source>
</evidence>
<evidence type="ECO:0000313" key="16">
    <source>
        <dbReference type="Proteomes" id="UP001281656"/>
    </source>
</evidence>
<organism evidence="15 16">
    <name type="scientific">Clostridium tanneri</name>
    <dbReference type="NCBI Taxonomy" id="3037988"/>
    <lineage>
        <taxon>Bacteria</taxon>
        <taxon>Bacillati</taxon>
        <taxon>Bacillota</taxon>
        <taxon>Clostridia</taxon>
        <taxon>Eubacteriales</taxon>
        <taxon>Clostridiaceae</taxon>
        <taxon>Clostridium</taxon>
    </lineage>
</organism>
<evidence type="ECO:0000256" key="11">
    <source>
        <dbReference type="ARBA" id="ARBA00023204"/>
    </source>
</evidence>
<dbReference type="InterPro" id="IPR010614">
    <property type="entry name" value="RAD3-like_helicase_DEAD"/>
</dbReference>
<keyword evidence="6 15" id="KW-0347">Helicase</keyword>
<comment type="caution">
    <text evidence="15">The sequence shown here is derived from an EMBL/GenBank/DDBJ whole genome shotgun (WGS) entry which is preliminary data.</text>
</comment>
<evidence type="ECO:0000256" key="4">
    <source>
        <dbReference type="ARBA" id="ARBA00022763"/>
    </source>
</evidence>
<evidence type="ECO:0000256" key="8">
    <source>
        <dbReference type="ARBA" id="ARBA00023004"/>
    </source>
</evidence>
<dbReference type="PANTHER" id="PTHR11472">
    <property type="entry name" value="DNA REPAIR DEAD HELICASE RAD3/XP-D SUBFAMILY MEMBER"/>
    <property type="match status" value="1"/>
</dbReference>
<dbReference type="GO" id="GO:0003678">
    <property type="term" value="F:DNA helicase activity"/>
    <property type="evidence" value="ECO:0007669"/>
    <property type="project" value="UniProtKB-EC"/>
</dbReference>
<dbReference type="InterPro" id="IPR045028">
    <property type="entry name" value="DinG/Rad3-like"/>
</dbReference>
<evidence type="ECO:0000256" key="6">
    <source>
        <dbReference type="ARBA" id="ARBA00022806"/>
    </source>
</evidence>
<keyword evidence="4" id="KW-0227">DNA damage</keyword>
<dbReference type="Pfam" id="PF06733">
    <property type="entry name" value="DEAD_2"/>
    <property type="match status" value="1"/>
</dbReference>
<keyword evidence="2" id="KW-0479">Metal-binding</keyword>
<dbReference type="PROSITE" id="PS51193">
    <property type="entry name" value="HELICASE_ATP_BIND_2"/>
    <property type="match status" value="1"/>
</dbReference>
<dbReference type="Gene3D" id="1.10.30.20">
    <property type="entry name" value="Bacterial XPD DNA helicase, FeS cluster domain"/>
    <property type="match status" value="1"/>
</dbReference>
<dbReference type="InterPro" id="IPR006554">
    <property type="entry name" value="Helicase-like_DEXD_c2"/>
</dbReference>
<dbReference type="Gene3D" id="3.90.320.10">
    <property type="match status" value="1"/>
</dbReference>
<dbReference type="EC" id="3.6.4.12" evidence="15"/>
<comment type="similarity">
    <text evidence="13">Belongs to the helicase family. DinG subfamily.</text>
</comment>
<reference evidence="15 16" key="1">
    <citation type="submission" date="2023-04" db="EMBL/GenBank/DDBJ databases">
        <title>Clostridium tannerae sp. nov., isolated from the fecal material of an alpaca.</title>
        <authorList>
            <person name="Miller S."/>
            <person name="Hendry M."/>
            <person name="King J."/>
            <person name="Sankaranarayanan K."/>
            <person name="Lawson P.A."/>
        </authorList>
    </citation>
    <scope>NUCLEOTIDE SEQUENCE [LARGE SCALE GENOMIC DNA]</scope>
    <source>
        <strain evidence="15 16">A1-XYC3</strain>
    </source>
</reference>
<keyword evidence="9" id="KW-0411">Iron-sulfur</keyword>
<dbReference type="RefSeq" id="WP_318798853.1">
    <property type="nucleotide sequence ID" value="NZ_JARUJP010000022.1"/>
</dbReference>
<keyword evidence="8" id="KW-0408">Iron</keyword>
<gene>
    <name evidence="15" type="ORF">P8V03_15405</name>
</gene>
<keyword evidence="7" id="KW-0067">ATP-binding</keyword>
<dbReference type="InterPro" id="IPR027417">
    <property type="entry name" value="P-loop_NTPase"/>
</dbReference>
<accession>A0ABU4JWM8</accession>
<feature type="domain" description="Helicase ATP-binding" evidence="14">
    <location>
        <begin position="203"/>
        <end position="485"/>
    </location>
</feature>
<dbReference type="InterPro" id="IPR006555">
    <property type="entry name" value="ATP-dep_Helicase_C"/>
</dbReference>
<dbReference type="PANTHER" id="PTHR11472:SF34">
    <property type="entry name" value="REGULATOR OF TELOMERE ELONGATION HELICASE 1"/>
    <property type="match status" value="1"/>
</dbReference>
<dbReference type="SUPFAM" id="SSF52540">
    <property type="entry name" value="P-loop containing nucleoside triphosphate hydrolases"/>
    <property type="match status" value="2"/>
</dbReference>
<evidence type="ECO:0000256" key="13">
    <source>
        <dbReference type="ARBA" id="ARBA00038058"/>
    </source>
</evidence>